<dbReference type="RefSeq" id="WP_308460133.1">
    <property type="nucleotide sequence ID" value="NZ_JAJEPS010000022.1"/>
</dbReference>
<keyword evidence="3" id="KW-1185">Reference proteome</keyword>
<keyword evidence="1" id="KW-0472">Membrane</keyword>
<feature type="transmembrane region" description="Helical" evidence="1">
    <location>
        <begin position="6"/>
        <end position="33"/>
    </location>
</feature>
<proteinExistence type="predicted"/>
<protein>
    <submittedName>
        <fullName evidence="2">Uncharacterized protein</fullName>
    </submittedName>
</protein>
<reference evidence="2 3" key="1">
    <citation type="submission" date="2021-10" db="EMBL/GenBank/DDBJ databases">
        <title>Anaerobic single-cell dispensing facilitates the cultivation of human gut bacteria.</title>
        <authorList>
            <person name="Afrizal A."/>
        </authorList>
    </citation>
    <scope>NUCLEOTIDE SEQUENCE [LARGE SCALE GENOMIC DNA]</scope>
    <source>
        <strain evidence="2 3">CLA-AA-H276</strain>
    </source>
</reference>
<dbReference type="Proteomes" id="UP001198220">
    <property type="component" value="Unassembled WGS sequence"/>
</dbReference>
<organism evidence="2 3">
    <name type="scientific">Hominiventricola filiformis</name>
    <dbReference type="NCBI Taxonomy" id="2885352"/>
    <lineage>
        <taxon>Bacteria</taxon>
        <taxon>Bacillati</taxon>
        <taxon>Bacillota</taxon>
        <taxon>Clostridia</taxon>
        <taxon>Lachnospirales</taxon>
        <taxon>Lachnospiraceae</taxon>
        <taxon>Hominiventricola</taxon>
    </lineage>
</organism>
<keyword evidence="1" id="KW-1133">Transmembrane helix</keyword>
<comment type="caution">
    <text evidence="2">The sequence shown here is derived from an EMBL/GenBank/DDBJ whole genome shotgun (WGS) entry which is preliminary data.</text>
</comment>
<evidence type="ECO:0000313" key="2">
    <source>
        <dbReference type="EMBL" id="MCC2127516.1"/>
    </source>
</evidence>
<dbReference type="AlphaFoldDB" id="A0AAE3A7M5"/>
<gene>
    <name evidence="2" type="ORF">LKD36_15275</name>
</gene>
<keyword evidence="1" id="KW-0812">Transmembrane</keyword>
<dbReference type="EMBL" id="JAJEPS010000022">
    <property type="protein sequence ID" value="MCC2127516.1"/>
    <property type="molecule type" value="Genomic_DNA"/>
</dbReference>
<evidence type="ECO:0000313" key="3">
    <source>
        <dbReference type="Proteomes" id="UP001198220"/>
    </source>
</evidence>
<sequence>MGNLGNMLLVAFMVVLGGVPTIYILVSLPVILVQKIYGIVKNGKSFFD</sequence>
<name>A0AAE3A7M5_9FIRM</name>
<evidence type="ECO:0000256" key="1">
    <source>
        <dbReference type="SAM" id="Phobius"/>
    </source>
</evidence>
<accession>A0AAE3A7M5</accession>